<reference evidence="1" key="1">
    <citation type="journal article" date="2021" name="Proc. Natl. Acad. Sci. U.S.A.">
        <title>A Catalog of Tens of Thousands of Viruses from Human Metagenomes Reveals Hidden Associations with Chronic Diseases.</title>
        <authorList>
            <person name="Tisza M.J."/>
            <person name="Buck C.B."/>
        </authorList>
    </citation>
    <scope>NUCLEOTIDE SEQUENCE</scope>
    <source>
        <strain evidence="1">CtCo31</strain>
    </source>
</reference>
<protein>
    <submittedName>
        <fullName evidence="1">Uncharacterized protein</fullName>
    </submittedName>
</protein>
<proteinExistence type="predicted"/>
<sequence length="39" mass="4606">MSVIYHLSTLFLSKSTRYLIEVKKCIFAIIIRIKFCRLG</sequence>
<organism evidence="1">
    <name type="scientific">Myoviridae sp. ctCo31</name>
    <dbReference type="NCBI Taxonomy" id="2825053"/>
    <lineage>
        <taxon>Viruses</taxon>
        <taxon>Duplodnaviria</taxon>
        <taxon>Heunggongvirae</taxon>
        <taxon>Uroviricota</taxon>
        <taxon>Caudoviricetes</taxon>
    </lineage>
</organism>
<evidence type="ECO:0000313" key="1">
    <source>
        <dbReference type="EMBL" id="DAF95759.1"/>
    </source>
</evidence>
<name>A0A8S5UMQ6_9CAUD</name>
<dbReference type="EMBL" id="BK016109">
    <property type="protein sequence ID" value="DAF95759.1"/>
    <property type="molecule type" value="Genomic_DNA"/>
</dbReference>
<accession>A0A8S5UMQ6</accession>